<dbReference type="GO" id="GO:0019748">
    <property type="term" value="P:secondary metabolic process"/>
    <property type="evidence" value="ECO:0007669"/>
    <property type="project" value="TreeGrafter"/>
</dbReference>
<feature type="domain" description="Serine hydrolase" evidence="2">
    <location>
        <begin position="2"/>
        <end position="269"/>
    </location>
</feature>
<dbReference type="GO" id="GO:0016787">
    <property type="term" value="F:hydrolase activity"/>
    <property type="evidence" value="ECO:0007669"/>
    <property type="project" value="UniProtKB-KW"/>
</dbReference>
<dbReference type="Pfam" id="PF03959">
    <property type="entry name" value="FSH1"/>
    <property type="match status" value="1"/>
</dbReference>
<comment type="caution">
    <text evidence="3">The sequence shown here is derived from an EMBL/GenBank/DDBJ whole genome shotgun (WGS) entry which is preliminary data.</text>
</comment>
<dbReference type="GO" id="GO:0005634">
    <property type="term" value="C:nucleus"/>
    <property type="evidence" value="ECO:0007669"/>
    <property type="project" value="TreeGrafter"/>
</dbReference>
<dbReference type="AlphaFoldDB" id="A0AAD9H6W1"/>
<gene>
    <name evidence="3" type="ORF">LX32DRAFT_707545</name>
</gene>
<name>A0AAD9H6W1_9PEZI</name>
<organism evidence="3 4">
    <name type="scientific">Colletotrichum zoysiae</name>
    <dbReference type="NCBI Taxonomy" id="1216348"/>
    <lineage>
        <taxon>Eukaryota</taxon>
        <taxon>Fungi</taxon>
        <taxon>Dikarya</taxon>
        <taxon>Ascomycota</taxon>
        <taxon>Pezizomycotina</taxon>
        <taxon>Sordariomycetes</taxon>
        <taxon>Hypocreomycetidae</taxon>
        <taxon>Glomerellales</taxon>
        <taxon>Glomerellaceae</taxon>
        <taxon>Colletotrichum</taxon>
        <taxon>Colletotrichum graminicola species complex</taxon>
    </lineage>
</organism>
<dbReference type="PANTHER" id="PTHR48070">
    <property type="entry name" value="ESTERASE OVCA2"/>
    <property type="match status" value="1"/>
</dbReference>
<proteinExistence type="predicted"/>
<protein>
    <submittedName>
        <fullName evidence="3">Inducible nitrate reductase 2</fullName>
    </submittedName>
</protein>
<keyword evidence="4" id="KW-1185">Reference proteome</keyword>
<dbReference type="EMBL" id="MU842995">
    <property type="protein sequence ID" value="KAK2023570.1"/>
    <property type="molecule type" value="Genomic_DNA"/>
</dbReference>
<evidence type="ECO:0000313" key="3">
    <source>
        <dbReference type="EMBL" id="KAK2023570.1"/>
    </source>
</evidence>
<evidence type="ECO:0000256" key="1">
    <source>
        <dbReference type="ARBA" id="ARBA00022801"/>
    </source>
</evidence>
<keyword evidence="1" id="KW-0378">Hydrolase</keyword>
<dbReference type="InterPro" id="IPR029058">
    <property type="entry name" value="AB_hydrolase_fold"/>
</dbReference>
<dbReference type="InterPro" id="IPR005645">
    <property type="entry name" value="FSH-like_dom"/>
</dbReference>
<dbReference type="Proteomes" id="UP001232148">
    <property type="component" value="Unassembled WGS sequence"/>
</dbReference>
<dbReference type="Gene3D" id="3.40.50.1820">
    <property type="entry name" value="alpha/beta hydrolase"/>
    <property type="match status" value="1"/>
</dbReference>
<evidence type="ECO:0000313" key="4">
    <source>
        <dbReference type="Proteomes" id="UP001232148"/>
    </source>
</evidence>
<dbReference type="PANTHER" id="PTHR48070:SF4">
    <property type="entry name" value="ESTERASE ALNB"/>
    <property type="match status" value="1"/>
</dbReference>
<dbReference type="GO" id="GO:0005737">
    <property type="term" value="C:cytoplasm"/>
    <property type="evidence" value="ECO:0007669"/>
    <property type="project" value="TreeGrafter"/>
</dbReference>
<dbReference type="InterPro" id="IPR050593">
    <property type="entry name" value="LovG"/>
</dbReference>
<sequence length="294" mass="32163">MKRILALHGVGSSASILKEQLTPLQRELGSWFEFVYLNGAIERERGPGMAASYPGPFHCYTAGYAPADIRDTLDDLDDFIQENGPFDGVFGFSQGASIAASYILDYQLHNPEGPPPFDFAVLFSSVAAFSAETGYCAGPVAELVANPAVTRHFPAGDFSKLQGPKARLLVEYLALSYRVARTIGAVTSDNDLAFFADGGMPDQIPRPLHPALTPHRVRIPTVHITGKADLPDMIAQSRRVRELCDQNLVRVHEHSGGHSIPGRRQDVKAIAESIEWAMNEGCYRRAVHRAMGKF</sequence>
<dbReference type="SUPFAM" id="SSF53474">
    <property type="entry name" value="alpha/beta-Hydrolases"/>
    <property type="match status" value="1"/>
</dbReference>
<accession>A0AAD9H6W1</accession>
<reference evidence="3" key="1">
    <citation type="submission" date="2021-06" db="EMBL/GenBank/DDBJ databases">
        <title>Comparative genomics, transcriptomics and evolutionary studies reveal genomic signatures of adaptation to plant cell wall in hemibiotrophic fungi.</title>
        <authorList>
            <consortium name="DOE Joint Genome Institute"/>
            <person name="Baroncelli R."/>
            <person name="Diaz J.F."/>
            <person name="Benocci T."/>
            <person name="Peng M."/>
            <person name="Battaglia E."/>
            <person name="Haridas S."/>
            <person name="Andreopoulos W."/>
            <person name="Labutti K."/>
            <person name="Pangilinan J."/>
            <person name="Floch G.L."/>
            <person name="Makela M.R."/>
            <person name="Henrissat B."/>
            <person name="Grigoriev I.V."/>
            <person name="Crouch J.A."/>
            <person name="De Vries R.P."/>
            <person name="Sukno S.A."/>
            <person name="Thon M.R."/>
        </authorList>
    </citation>
    <scope>NUCLEOTIDE SEQUENCE</scope>
    <source>
        <strain evidence="3">MAFF235873</strain>
    </source>
</reference>
<evidence type="ECO:0000259" key="2">
    <source>
        <dbReference type="Pfam" id="PF03959"/>
    </source>
</evidence>